<name>S9TE14_9TRYP</name>
<dbReference type="AlphaFoldDB" id="S9TE14"/>
<reference evidence="2 3" key="1">
    <citation type="journal article" date="2013" name="PLoS ONE">
        <title>Predicting the Proteins of Angomonas deanei, Strigomonas culicis and Their Respective Endosymbionts Reveals New Aspects of the Trypanosomatidae Family.</title>
        <authorList>
            <person name="Motta M.C."/>
            <person name="Martins A.C."/>
            <person name="de Souza S.S."/>
            <person name="Catta-Preta C.M."/>
            <person name="Silva R."/>
            <person name="Klein C.C."/>
            <person name="de Almeida L.G."/>
            <person name="de Lima Cunha O."/>
            <person name="Ciapina L.P."/>
            <person name="Brocchi M."/>
            <person name="Colabardini A.C."/>
            <person name="de Araujo Lima B."/>
            <person name="Machado C.R."/>
            <person name="de Almeida Soares C.M."/>
            <person name="Probst C.M."/>
            <person name="de Menezes C.B."/>
            <person name="Thompson C.E."/>
            <person name="Bartholomeu D.C."/>
            <person name="Gradia D.F."/>
            <person name="Pavoni D.P."/>
            <person name="Grisard E.C."/>
            <person name="Fantinatti-Garboggini F."/>
            <person name="Marchini F.K."/>
            <person name="Rodrigues-Luiz G.F."/>
            <person name="Wagner G."/>
            <person name="Goldman G.H."/>
            <person name="Fietto J.L."/>
            <person name="Elias M.C."/>
            <person name="Goldman M.H."/>
            <person name="Sagot M.F."/>
            <person name="Pereira M."/>
            <person name="Stoco P.H."/>
            <person name="de Mendonca-Neto R.P."/>
            <person name="Teixeira S.M."/>
            <person name="Maciel T.E."/>
            <person name="de Oliveira Mendes T.A."/>
            <person name="Urmenyi T.P."/>
            <person name="de Souza W."/>
            <person name="Schenkman S."/>
            <person name="de Vasconcelos A.T."/>
        </authorList>
    </citation>
    <scope>NUCLEOTIDE SEQUENCE [LARGE SCALE GENOMIC DNA]</scope>
</reference>
<evidence type="ECO:0000256" key="1">
    <source>
        <dbReference type="SAM" id="Phobius"/>
    </source>
</evidence>
<dbReference type="EMBL" id="ATMH01012434">
    <property type="protein sequence ID" value="EPY15189.1"/>
    <property type="molecule type" value="Genomic_DNA"/>
</dbReference>
<organism evidence="2 3">
    <name type="scientific">Strigomonas culicis</name>
    <dbReference type="NCBI Taxonomy" id="28005"/>
    <lineage>
        <taxon>Eukaryota</taxon>
        <taxon>Discoba</taxon>
        <taxon>Euglenozoa</taxon>
        <taxon>Kinetoplastea</taxon>
        <taxon>Metakinetoplastina</taxon>
        <taxon>Trypanosomatida</taxon>
        <taxon>Trypanosomatidae</taxon>
        <taxon>Strigomonadinae</taxon>
        <taxon>Strigomonas</taxon>
    </lineage>
</organism>
<keyword evidence="1" id="KW-0472">Membrane</keyword>
<accession>S9TE14</accession>
<feature type="transmembrane region" description="Helical" evidence="1">
    <location>
        <begin position="7"/>
        <end position="32"/>
    </location>
</feature>
<dbReference type="Proteomes" id="UP000015354">
    <property type="component" value="Unassembled WGS sequence"/>
</dbReference>
<feature type="transmembrane region" description="Helical" evidence="1">
    <location>
        <begin position="38"/>
        <end position="61"/>
    </location>
</feature>
<keyword evidence="3" id="KW-1185">Reference proteome</keyword>
<protein>
    <submittedName>
        <fullName evidence="2">Uncharacterized protein</fullName>
    </submittedName>
</protein>
<proteinExistence type="predicted"/>
<evidence type="ECO:0000313" key="2">
    <source>
        <dbReference type="EMBL" id="EPY15189.1"/>
    </source>
</evidence>
<comment type="caution">
    <text evidence="2">The sequence shown here is derived from an EMBL/GenBank/DDBJ whole genome shotgun (WGS) entry which is preliminary data.</text>
</comment>
<keyword evidence="1" id="KW-0812">Transmembrane</keyword>
<gene>
    <name evidence="2" type="ORF">STCU_12270</name>
</gene>
<evidence type="ECO:0000313" key="3">
    <source>
        <dbReference type="Proteomes" id="UP000015354"/>
    </source>
</evidence>
<sequence>MILFFSYCWLFFFFLLLSLFLLLFFHAFLLFLLCVDAFPYFFLFSACSIVLYDLTPSVFVAKTQTKSSCWNVLLFKV</sequence>
<keyword evidence="1" id="KW-1133">Transmembrane helix</keyword>